<keyword evidence="1" id="KW-0812">Transmembrane</keyword>
<evidence type="ECO:0000256" key="2">
    <source>
        <dbReference type="SAM" id="SignalP"/>
    </source>
</evidence>
<gene>
    <name evidence="3" type="ORF">RND81_10G194500</name>
</gene>
<keyword evidence="2" id="KW-0732">Signal</keyword>
<accession>A0AAW1I4R5</accession>
<dbReference type="AlphaFoldDB" id="A0AAW1I4R5"/>
<comment type="caution">
    <text evidence="3">The sequence shown here is derived from an EMBL/GenBank/DDBJ whole genome shotgun (WGS) entry which is preliminary data.</text>
</comment>
<dbReference type="Proteomes" id="UP001443914">
    <property type="component" value="Unassembled WGS sequence"/>
</dbReference>
<sequence length="57" mass="6802">MLWLFCVVVLIPLRVLSMPSIKKTYEQKSEVLIFFVHLFSSLIFILQSYVVHTFHFI</sequence>
<proteinExistence type="predicted"/>
<keyword evidence="1" id="KW-0472">Membrane</keyword>
<keyword evidence="1" id="KW-1133">Transmembrane helix</keyword>
<keyword evidence="4" id="KW-1185">Reference proteome</keyword>
<dbReference type="EMBL" id="JBDFQZ010000010">
    <property type="protein sequence ID" value="KAK9684219.1"/>
    <property type="molecule type" value="Genomic_DNA"/>
</dbReference>
<evidence type="ECO:0000313" key="3">
    <source>
        <dbReference type="EMBL" id="KAK9684219.1"/>
    </source>
</evidence>
<organism evidence="3 4">
    <name type="scientific">Saponaria officinalis</name>
    <name type="common">Common soapwort</name>
    <name type="synonym">Lychnis saponaria</name>
    <dbReference type="NCBI Taxonomy" id="3572"/>
    <lineage>
        <taxon>Eukaryota</taxon>
        <taxon>Viridiplantae</taxon>
        <taxon>Streptophyta</taxon>
        <taxon>Embryophyta</taxon>
        <taxon>Tracheophyta</taxon>
        <taxon>Spermatophyta</taxon>
        <taxon>Magnoliopsida</taxon>
        <taxon>eudicotyledons</taxon>
        <taxon>Gunneridae</taxon>
        <taxon>Pentapetalae</taxon>
        <taxon>Caryophyllales</taxon>
        <taxon>Caryophyllaceae</taxon>
        <taxon>Caryophylleae</taxon>
        <taxon>Saponaria</taxon>
    </lineage>
</organism>
<evidence type="ECO:0000256" key="1">
    <source>
        <dbReference type="SAM" id="Phobius"/>
    </source>
</evidence>
<feature type="signal peptide" evidence="2">
    <location>
        <begin position="1"/>
        <end position="17"/>
    </location>
</feature>
<feature type="chain" id="PRO_5043486335" evidence="2">
    <location>
        <begin position="18"/>
        <end position="57"/>
    </location>
</feature>
<feature type="transmembrane region" description="Helical" evidence="1">
    <location>
        <begin position="33"/>
        <end position="51"/>
    </location>
</feature>
<reference evidence="3" key="1">
    <citation type="submission" date="2024-03" db="EMBL/GenBank/DDBJ databases">
        <title>WGS assembly of Saponaria officinalis var. Norfolk2.</title>
        <authorList>
            <person name="Jenkins J."/>
            <person name="Shu S."/>
            <person name="Grimwood J."/>
            <person name="Barry K."/>
            <person name="Goodstein D."/>
            <person name="Schmutz J."/>
            <person name="Leebens-Mack J."/>
            <person name="Osbourn A."/>
        </authorList>
    </citation>
    <scope>NUCLEOTIDE SEQUENCE [LARGE SCALE GENOMIC DNA]</scope>
    <source>
        <strain evidence="3">JIC</strain>
    </source>
</reference>
<protein>
    <submittedName>
        <fullName evidence="3">Uncharacterized protein</fullName>
    </submittedName>
</protein>
<evidence type="ECO:0000313" key="4">
    <source>
        <dbReference type="Proteomes" id="UP001443914"/>
    </source>
</evidence>
<name>A0AAW1I4R5_SAPOF</name>